<proteinExistence type="predicted"/>
<keyword evidence="1" id="KW-0732">Signal</keyword>
<organism evidence="2 3">
    <name type="scientific">Nocardioides soli</name>
    <dbReference type="NCBI Taxonomy" id="1036020"/>
    <lineage>
        <taxon>Bacteria</taxon>
        <taxon>Bacillati</taxon>
        <taxon>Actinomycetota</taxon>
        <taxon>Actinomycetes</taxon>
        <taxon>Propionibacteriales</taxon>
        <taxon>Nocardioidaceae</taxon>
        <taxon>Nocardioides</taxon>
    </lineage>
</organism>
<gene>
    <name evidence="2" type="ORF">FHU40_004729</name>
</gene>
<evidence type="ECO:0000313" key="2">
    <source>
        <dbReference type="EMBL" id="MBB3044876.1"/>
    </source>
</evidence>
<dbReference type="Proteomes" id="UP000589626">
    <property type="component" value="Unassembled WGS sequence"/>
</dbReference>
<sequence length="139" mass="14992">METSVMTKRTITLTATGALVAGALTALAAGPAQADGPERHARGQVAGAAYDISVEKDRRFEVDADIDGVPAGSTWRMVVRHEGKRVGVRTARAVRDDGRWEVDFREVRSKDTSGSDTFKVTLKRVGGPGKVTRTLHFAR</sequence>
<feature type="signal peptide" evidence="1">
    <location>
        <begin position="1"/>
        <end position="28"/>
    </location>
</feature>
<feature type="chain" id="PRO_5039079175" evidence="1">
    <location>
        <begin position="29"/>
        <end position="139"/>
    </location>
</feature>
<dbReference type="RefSeq" id="WP_183594895.1">
    <property type="nucleotide sequence ID" value="NZ_JACHWR010000004.1"/>
</dbReference>
<comment type="caution">
    <text evidence="2">The sequence shown here is derived from an EMBL/GenBank/DDBJ whole genome shotgun (WGS) entry which is preliminary data.</text>
</comment>
<dbReference type="AlphaFoldDB" id="A0A7W4VZV5"/>
<name>A0A7W4VZV5_9ACTN</name>
<dbReference type="EMBL" id="JACHWR010000004">
    <property type="protein sequence ID" value="MBB3044876.1"/>
    <property type="molecule type" value="Genomic_DNA"/>
</dbReference>
<evidence type="ECO:0000256" key="1">
    <source>
        <dbReference type="SAM" id="SignalP"/>
    </source>
</evidence>
<reference evidence="2 3" key="1">
    <citation type="submission" date="2020-08" db="EMBL/GenBank/DDBJ databases">
        <title>Sequencing the genomes of 1000 actinobacteria strains.</title>
        <authorList>
            <person name="Klenk H.-P."/>
        </authorList>
    </citation>
    <scope>NUCLEOTIDE SEQUENCE [LARGE SCALE GENOMIC DNA]</scope>
    <source>
        <strain evidence="2 3">DSM 105498</strain>
    </source>
</reference>
<protein>
    <submittedName>
        <fullName evidence="2">Uncharacterized protein</fullName>
    </submittedName>
</protein>
<accession>A0A7W4VZV5</accession>
<evidence type="ECO:0000313" key="3">
    <source>
        <dbReference type="Proteomes" id="UP000589626"/>
    </source>
</evidence>
<keyword evidence="3" id="KW-1185">Reference proteome</keyword>